<evidence type="ECO:0000256" key="12">
    <source>
        <dbReference type="ARBA" id="ARBA00073159"/>
    </source>
</evidence>
<sequence length="227" mass="23908">MKSAAIVGLALAATAQATVQGFDISDSQPIVDFEAARDGGARFVYLPTQQATEGTNDISRTFSSQYEGASSAGLIRGAYHVAHLGETPGAVQAYFFASHSGGWSGDGITLPGMLDLESGLGAAQCWGLSPGDIVAWIMDFSDTYLASTTRYPMIYTSPSWWQTCTGDSDAFANTNPLVLAHYGGSVGPIPGGWPTYAIWQYSDSYAYGGDADLFNGEESDLHELATG</sequence>
<keyword evidence="6" id="KW-0929">Antimicrobial</keyword>
<keyword evidence="5" id="KW-0964">Secreted</keyword>
<dbReference type="PANTHER" id="PTHR34135">
    <property type="entry name" value="LYSOZYME"/>
    <property type="match status" value="1"/>
</dbReference>
<dbReference type="GO" id="GO:0031640">
    <property type="term" value="P:killing of cells of another organism"/>
    <property type="evidence" value="ECO:0007669"/>
    <property type="project" value="UniProtKB-KW"/>
</dbReference>
<evidence type="ECO:0000256" key="13">
    <source>
        <dbReference type="ARBA" id="ARBA00075474"/>
    </source>
</evidence>
<comment type="similarity">
    <text evidence="3">Belongs to the glycosyl hydrolase 25 family.</text>
</comment>
<dbReference type="Pfam" id="PF01183">
    <property type="entry name" value="Glyco_hydro_25"/>
    <property type="match status" value="1"/>
</dbReference>
<dbReference type="PROSITE" id="PS51904">
    <property type="entry name" value="GLYCOSYL_HYDROL_F25_2"/>
    <property type="match status" value="1"/>
</dbReference>
<dbReference type="Proteomes" id="UP001244011">
    <property type="component" value="Unassembled WGS sequence"/>
</dbReference>
<dbReference type="SMART" id="SM00641">
    <property type="entry name" value="Glyco_25"/>
    <property type="match status" value="1"/>
</dbReference>
<dbReference type="EMBL" id="MU839022">
    <property type="protein sequence ID" value="KAK1764187.1"/>
    <property type="molecule type" value="Genomic_DNA"/>
</dbReference>
<dbReference type="GO" id="GO:0016052">
    <property type="term" value="P:carbohydrate catabolic process"/>
    <property type="evidence" value="ECO:0007669"/>
    <property type="project" value="TreeGrafter"/>
</dbReference>
<dbReference type="EC" id="3.2.1.17" evidence="4"/>
<evidence type="ECO:0000256" key="6">
    <source>
        <dbReference type="ARBA" id="ARBA00022529"/>
    </source>
</evidence>
<dbReference type="InterPro" id="IPR002053">
    <property type="entry name" value="Glyco_hydro_25"/>
</dbReference>
<dbReference type="SUPFAM" id="SSF51445">
    <property type="entry name" value="(Trans)glycosidases"/>
    <property type="match status" value="1"/>
</dbReference>
<protein>
    <recommendedName>
        <fullName evidence="12">N,O-diacetylmuramidase</fullName>
        <ecNumber evidence="4">3.2.1.17</ecNumber>
    </recommendedName>
    <alternativeName>
        <fullName evidence="13">Lysozyme CH</fullName>
    </alternativeName>
</protein>
<keyword evidence="10" id="KW-0326">Glycosidase</keyword>
<dbReference type="AlphaFoldDB" id="A0AAJ0FEC3"/>
<dbReference type="RefSeq" id="XP_060280400.1">
    <property type="nucleotide sequence ID" value="XM_060424879.1"/>
</dbReference>
<evidence type="ECO:0000256" key="8">
    <source>
        <dbReference type="ARBA" id="ARBA00022801"/>
    </source>
</evidence>
<evidence type="ECO:0000256" key="3">
    <source>
        <dbReference type="ARBA" id="ARBA00010646"/>
    </source>
</evidence>
<evidence type="ECO:0000256" key="2">
    <source>
        <dbReference type="ARBA" id="ARBA00004613"/>
    </source>
</evidence>
<evidence type="ECO:0000256" key="10">
    <source>
        <dbReference type="ARBA" id="ARBA00023295"/>
    </source>
</evidence>
<accession>A0AAJ0FEC3</accession>
<dbReference type="GO" id="GO:0009253">
    <property type="term" value="P:peptidoglycan catabolic process"/>
    <property type="evidence" value="ECO:0007669"/>
    <property type="project" value="InterPro"/>
</dbReference>
<feature type="signal peptide" evidence="14">
    <location>
        <begin position="1"/>
        <end position="21"/>
    </location>
</feature>
<dbReference type="FunFam" id="3.20.20.80:FF:000060">
    <property type="entry name" value="Lysozyme M1"/>
    <property type="match status" value="1"/>
</dbReference>
<dbReference type="GO" id="GO:0016998">
    <property type="term" value="P:cell wall macromolecule catabolic process"/>
    <property type="evidence" value="ECO:0007669"/>
    <property type="project" value="InterPro"/>
</dbReference>
<keyword evidence="7" id="KW-0081">Bacteriolytic enzyme</keyword>
<evidence type="ECO:0000256" key="5">
    <source>
        <dbReference type="ARBA" id="ARBA00022525"/>
    </source>
</evidence>
<dbReference type="PANTHER" id="PTHR34135:SF2">
    <property type="entry name" value="LYSOZYME"/>
    <property type="match status" value="1"/>
</dbReference>
<evidence type="ECO:0000256" key="14">
    <source>
        <dbReference type="SAM" id="SignalP"/>
    </source>
</evidence>
<dbReference type="GO" id="GO:0042742">
    <property type="term" value="P:defense response to bacterium"/>
    <property type="evidence" value="ECO:0007669"/>
    <property type="project" value="UniProtKB-KW"/>
</dbReference>
<comment type="function">
    <text evidence="11">This enzyme has both lysozyme (acetylmuramidase) and diacetylmuramidase activities.</text>
</comment>
<feature type="chain" id="PRO_5042518299" description="N,O-diacetylmuramidase" evidence="14">
    <location>
        <begin position="22"/>
        <end position="227"/>
    </location>
</feature>
<keyword evidence="9" id="KW-1015">Disulfide bond</keyword>
<gene>
    <name evidence="15" type="ORF">QBC33DRAFT_458112</name>
</gene>
<reference evidence="15" key="1">
    <citation type="submission" date="2023-06" db="EMBL/GenBank/DDBJ databases">
        <title>Genome-scale phylogeny and comparative genomics of the fungal order Sordariales.</title>
        <authorList>
            <consortium name="Lawrence Berkeley National Laboratory"/>
            <person name="Hensen N."/>
            <person name="Bonometti L."/>
            <person name="Westerberg I."/>
            <person name="Brannstrom I.O."/>
            <person name="Guillou S."/>
            <person name="Cros-Aarteil S."/>
            <person name="Calhoun S."/>
            <person name="Haridas S."/>
            <person name="Kuo A."/>
            <person name="Mondo S."/>
            <person name="Pangilinan J."/>
            <person name="Riley R."/>
            <person name="Labutti K."/>
            <person name="Andreopoulos B."/>
            <person name="Lipzen A."/>
            <person name="Chen C."/>
            <person name="Yanf M."/>
            <person name="Daum C."/>
            <person name="Ng V."/>
            <person name="Clum A."/>
            <person name="Steindorff A."/>
            <person name="Ohm R."/>
            <person name="Martin F."/>
            <person name="Silar P."/>
            <person name="Natvig D."/>
            <person name="Lalanne C."/>
            <person name="Gautier V."/>
            <person name="Ament-Velasquez S.L."/>
            <person name="Kruys A."/>
            <person name="Hutchinson M.I."/>
            <person name="Powell A.J."/>
            <person name="Barry K."/>
            <person name="Miller A.N."/>
            <person name="Grigoriev I.V."/>
            <person name="Debuchy R."/>
            <person name="Gladieux P."/>
            <person name="Thoren M.H."/>
            <person name="Johannesson H."/>
        </authorList>
    </citation>
    <scope>NUCLEOTIDE SEQUENCE</scope>
    <source>
        <strain evidence="15">8032-3</strain>
    </source>
</reference>
<name>A0AAJ0FEC3_9PEZI</name>
<keyword evidence="8 15" id="KW-0378">Hydrolase</keyword>
<evidence type="ECO:0000313" key="15">
    <source>
        <dbReference type="EMBL" id="KAK1764187.1"/>
    </source>
</evidence>
<evidence type="ECO:0000313" key="16">
    <source>
        <dbReference type="Proteomes" id="UP001244011"/>
    </source>
</evidence>
<dbReference type="GeneID" id="85308066"/>
<keyword evidence="14" id="KW-0732">Signal</keyword>
<keyword evidence="16" id="KW-1185">Reference proteome</keyword>
<evidence type="ECO:0000256" key="11">
    <source>
        <dbReference type="ARBA" id="ARBA00055588"/>
    </source>
</evidence>
<dbReference type="GO" id="GO:0003796">
    <property type="term" value="F:lysozyme activity"/>
    <property type="evidence" value="ECO:0007669"/>
    <property type="project" value="UniProtKB-EC"/>
</dbReference>
<comment type="catalytic activity">
    <reaction evidence="1">
        <text>Hydrolysis of (1-&gt;4)-beta-linkages between N-acetylmuramic acid and N-acetyl-D-glucosamine residues in a peptidoglycan and between N-acetyl-D-glucosamine residues in chitodextrins.</text>
        <dbReference type="EC" id="3.2.1.17"/>
    </reaction>
</comment>
<evidence type="ECO:0000256" key="7">
    <source>
        <dbReference type="ARBA" id="ARBA00022638"/>
    </source>
</evidence>
<dbReference type="InterPro" id="IPR018077">
    <property type="entry name" value="Glyco_hydro_fam25_subgr"/>
</dbReference>
<evidence type="ECO:0000256" key="1">
    <source>
        <dbReference type="ARBA" id="ARBA00000632"/>
    </source>
</evidence>
<dbReference type="InterPro" id="IPR017853">
    <property type="entry name" value="GH"/>
</dbReference>
<evidence type="ECO:0000256" key="9">
    <source>
        <dbReference type="ARBA" id="ARBA00023157"/>
    </source>
</evidence>
<comment type="subcellular location">
    <subcellularLocation>
        <location evidence="2">Secreted</location>
    </subcellularLocation>
</comment>
<dbReference type="GO" id="GO:0005576">
    <property type="term" value="C:extracellular region"/>
    <property type="evidence" value="ECO:0007669"/>
    <property type="project" value="UniProtKB-SubCell"/>
</dbReference>
<dbReference type="Gene3D" id="3.20.20.80">
    <property type="entry name" value="Glycosidases"/>
    <property type="match status" value="1"/>
</dbReference>
<comment type="caution">
    <text evidence="15">The sequence shown here is derived from an EMBL/GenBank/DDBJ whole genome shotgun (WGS) entry which is preliminary data.</text>
</comment>
<proteinExistence type="inferred from homology"/>
<evidence type="ECO:0000256" key="4">
    <source>
        <dbReference type="ARBA" id="ARBA00012732"/>
    </source>
</evidence>
<organism evidence="15 16">
    <name type="scientific">Phialemonium atrogriseum</name>
    <dbReference type="NCBI Taxonomy" id="1093897"/>
    <lineage>
        <taxon>Eukaryota</taxon>
        <taxon>Fungi</taxon>
        <taxon>Dikarya</taxon>
        <taxon>Ascomycota</taxon>
        <taxon>Pezizomycotina</taxon>
        <taxon>Sordariomycetes</taxon>
        <taxon>Sordariomycetidae</taxon>
        <taxon>Cephalothecales</taxon>
        <taxon>Cephalothecaceae</taxon>
        <taxon>Phialemonium</taxon>
    </lineage>
</organism>